<organism evidence="5 6">
    <name type="scientific">Massilia pinisoli</name>
    <dbReference type="NCBI Taxonomy" id="1772194"/>
    <lineage>
        <taxon>Bacteria</taxon>
        <taxon>Pseudomonadati</taxon>
        <taxon>Pseudomonadota</taxon>
        <taxon>Betaproteobacteria</taxon>
        <taxon>Burkholderiales</taxon>
        <taxon>Oxalobacteraceae</taxon>
        <taxon>Telluria group</taxon>
        <taxon>Massilia</taxon>
    </lineage>
</organism>
<keyword evidence="6" id="KW-1185">Reference proteome</keyword>
<dbReference type="RefSeq" id="WP_258819969.1">
    <property type="nucleotide sequence ID" value="NZ_JANUGW010000036.1"/>
</dbReference>
<dbReference type="SUPFAM" id="SSF46689">
    <property type="entry name" value="Homeodomain-like"/>
    <property type="match status" value="1"/>
</dbReference>
<reference evidence="5 6" key="1">
    <citation type="submission" date="2022-08" db="EMBL/GenBank/DDBJ databases">
        <title>Reclassification of Massilia species as members of the genera Telluria, Duganella, Pseudoduganella, Mokoshia gen. nov. and Zemynaea gen. nov. using orthogonal and non-orthogonal genome-based approaches.</title>
        <authorList>
            <person name="Bowman J.P."/>
        </authorList>
    </citation>
    <scope>NUCLEOTIDE SEQUENCE [LARGE SCALE GENOMIC DNA]</scope>
    <source>
        <strain evidence="5 6">JCM 31316</strain>
    </source>
</reference>
<dbReference type="InterPro" id="IPR009057">
    <property type="entry name" value="Homeodomain-like_sf"/>
</dbReference>
<evidence type="ECO:0000313" key="5">
    <source>
        <dbReference type="EMBL" id="MCS0585445.1"/>
    </source>
</evidence>
<evidence type="ECO:0000256" key="1">
    <source>
        <dbReference type="ARBA" id="ARBA00023125"/>
    </source>
</evidence>
<dbReference type="PANTHER" id="PTHR30055:SF146">
    <property type="entry name" value="HTH-TYPE TRANSCRIPTIONAL DUAL REGULATOR CECR"/>
    <property type="match status" value="1"/>
</dbReference>
<evidence type="ECO:0000256" key="2">
    <source>
        <dbReference type="PROSITE-ProRule" id="PRU00335"/>
    </source>
</evidence>
<dbReference type="Proteomes" id="UP001204151">
    <property type="component" value="Unassembled WGS sequence"/>
</dbReference>
<evidence type="ECO:0000256" key="3">
    <source>
        <dbReference type="SAM" id="MobiDB-lite"/>
    </source>
</evidence>
<sequence>MYDRPETQAVNAPGRRRGAGRHPAAALEARERDLLDVAKQLFVRDSYHQVSIATIATTVRVATKTIYVKFGGKRGLLRAVVERDVDDWQRQAAAIEVSGADVRTRLEALARLMLRRALSEQRARLHADAVAERSPELAALVAPVASSDRALLERLMTELHGGGAPPGPDVLCDAFVGCVLGRHIGAIAAGTERHADGDQVRHMAAAGVAGFLALVGRAGRL</sequence>
<dbReference type="Gene3D" id="1.10.357.10">
    <property type="entry name" value="Tetracycline Repressor, domain 2"/>
    <property type="match status" value="1"/>
</dbReference>
<keyword evidence="1 2" id="KW-0238">DNA-binding</keyword>
<feature type="domain" description="HTH tetR-type" evidence="4">
    <location>
        <begin position="28"/>
        <end position="88"/>
    </location>
</feature>
<dbReference type="PROSITE" id="PS50977">
    <property type="entry name" value="HTH_TETR_2"/>
    <property type="match status" value="1"/>
</dbReference>
<dbReference type="Pfam" id="PF00440">
    <property type="entry name" value="TetR_N"/>
    <property type="match status" value="1"/>
</dbReference>
<protein>
    <submittedName>
        <fullName evidence="5">TetR/AcrR family transcriptional regulator</fullName>
    </submittedName>
</protein>
<dbReference type="PANTHER" id="PTHR30055">
    <property type="entry name" value="HTH-TYPE TRANSCRIPTIONAL REGULATOR RUTR"/>
    <property type="match status" value="1"/>
</dbReference>
<evidence type="ECO:0000259" key="4">
    <source>
        <dbReference type="PROSITE" id="PS50977"/>
    </source>
</evidence>
<feature type="region of interest" description="Disordered" evidence="3">
    <location>
        <begin position="1"/>
        <end position="22"/>
    </location>
</feature>
<accession>A0ABT1ZZY4</accession>
<comment type="caution">
    <text evidence="5">The sequence shown here is derived from an EMBL/GenBank/DDBJ whole genome shotgun (WGS) entry which is preliminary data.</text>
</comment>
<dbReference type="InterPro" id="IPR001647">
    <property type="entry name" value="HTH_TetR"/>
</dbReference>
<name>A0ABT1ZZY4_9BURK</name>
<feature type="DNA-binding region" description="H-T-H motif" evidence="2">
    <location>
        <begin position="51"/>
        <end position="70"/>
    </location>
</feature>
<dbReference type="EMBL" id="JANUGW010000036">
    <property type="protein sequence ID" value="MCS0585445.1"/>
    <property type="molecule type" value="Genomic_DNA"/>
</dbReference>
<proteinExistence type="predicted"/>
<evidence type="ECO:0000313" key="6">
    <source>
        <dbReference type="Proteomes" id="UP001204151"/>
    </source>
</evidence>
<dbReference type="InterPro" id="IPR050109">
    <property type="entry name" value="HTH-type_TetR-like_transc_reg"/>
</dbReference>
<gene>
    <name evidence="5" type="ORF">NX784_28085</name>
</gene>